<gene>
    <name evidence="3" type="ORF">STAS_14488</name>
</gene>
<dbReference type="EMBL" id="BKCP01005417">
    <property type="protein sequence ID" value="GER38031.1"/>
    <property type="molecule type" value="Genomic_DNA"/>
</dbReference>
<organism evidence="3 4">
    <name type="scientific">Striga asiatica</name>
    <name type="common">Asiatic witchweed</name>
    <name type="synonym">Buchnera asiatica</name>
    <dbReference type="NCBI Taxonomy" id="4170"/>
    <lineage>
        <taxon>Eukaryota</taxon>
        <taxon>Viridiplantae</taxon>
        <taxon>Streptophyta</taxon>
        <taxon>Embryophyta</taxon>
        <taxon>Tracheophyta</taxon>
        <taxon>Spermatophyta</taxon>
        <taxon>Magnoliopsida</taxon>
        <taxon>eudicotyledons</taxon>
        <taxon>Gunneridae</taxon>
        <taxon>Pentapetalae</taxon>
        <taxon>asterids</taxon>
        <taxon>lamiids</taxon>
        <taxon>Lamiales</taxon>
        <taxon>Orobanchaceae</taxon>
        <taxon>Buchnereae</taxon>
        <taxon>Striga</taxon>
    </lineage>
</organism>
<evidence type="ECO:0000313" key="4">
    <source>
        <dbReference type="Proteomes" id="UP000325081"/>
    </source>
</evidence>
<feature type="compositionally biased region" description="Low complexity" evidence="1">
    <location>
        <begin position="127"/>
        <end position="136"/>
    </location>
</feature>
<dbReference type="PANTHER" id="PTHR21450">
    <property type="entry name" value="PROTEIN ALTERED PHOSPHATE STARVATION RESPONSE 1"/>
    <property type="match status" value="1"/>
</dbReference>
<sequence>MAAACVVSGKTAELSRWKKIQFQFENNYSEESSITNHEEVVSICRERKRQIKRAVERRYALADAHYKYFQSLYGVSATINLFVAHHSPPLLYITISSAPEKNTVISNPLFLKKNPFEPSKKAVPCDSCSSSISSASQEHRPLEKKEENEEKEKICGYFYMDMPRSNTMASPQRDFEWDFYNPFKNVAMAAPEMINIYNNINKNISEEDLRAVREEGILELEDERECAVESKRSDLEK</sequence>
<dbReference type="AlphaFoldDB" id="A0A5A7PZG9"/>
<dbReference type="OrthoDB" id="1893612at2759"/>
<dbReference type="InterPro" id="IPR006868">
    <property type="entry name" value="DUF630"/>
</dbReference>
<feature type="domain" description="DUF630" evidence="2">
    <location>
        <begin position="33"/>
        <end position="86"/>
    </location>
</feature>
<evidence type="ECO:0000259" key="2">
    <source>
        <dbReference type="Pfam" id="PF04783"/>
    </source>
</evidence>
<comment type="caution">
    <text evidence="3">The sequence shown here is derived from an EMBL/GenBank/DDBJ whole genome shotgun (WGS) entry which is preliminary data.</text>
</comment>
<protein>
    <recommendedName>
        <fullName evidence="2">DUF630 domain-containing protein</fullName>
    </recommendedName>
</protein>
<feature type="region of interest" description="Disordered" evidence="1">
    <location>
        <begin position="125"/>
        <end position="148"/>
    </location>
</feature>
<feature type="compositionally biased region" description="Basic and acidic residues" evidence="1">
    <location>
        <begin position="137"/>
        <end position="148"/>
    </location>
</feature>
<dbReference type="Pfam" id="PF04783">
    <property type="entry name" value="DUF630"/>
    <property type="match status" value="1"/>
</dbReference>
<name>A0A5A7PZG9_STRAF</name>
<dbReference type="PANTHER" id="PTHR21450:SF17">
    <property type="entry name" value="OS09G0542500 PROTEIN"/>
    <property type="match status" value="1"/>
</dbReference>
<dbReference type="Proteomes" id="UP000325081">
    <property type="component" value="Unassembled WGS sequence"/>
</dbReference>
<accession>A0A5A7PZG9</accession>
<evidence type="ECO:0000256" key="1">
    <source>
        <dbReference type="SAM" id="MobiDB-lite"/>
    </source>
</evidence>
<proteinExistence type="predicted"/>
<evidence type="ECO:0000313" key="3">
    <source>
        <dbReference type="EMBL" id="GER38031.1"/>
    </source>
</evidence>
<keyword evidence="4" id="KW-1185">Reference proteome</keyword>
<reference evidence="4" key="1">
    <citation type="journal article" date="2019" name="Curr. Biol.">
        <title>Genome Sequence of Striga asiatica Provides Insight into the Evolution of Plant Parasitism.</title>
        <authorList>
            <person name="Yoshida S."/>
            <person name="Kim S."/>
            <person name="Wafula E.K."/>
            <person name="Tanskanen J."/>
            <person name="Kim Y.M."/>
            <person name="Honaas L."/>
            <person name="Yang Z."/>
            <person name="Spallek T."/>
            <person name="Conn C.E."/>
            <person name="Ichihashi Y."/>
            <person name="Cheong K."/>
            <person name="Cui S."/>
            <person name="Der J.P."/>
            <person name="Gundlach H."/>
            <person name="Jiao Y."/>
            <person name="Hori C."/>
            <person name="Ishida J.K."/>
            <person name="Kasahara H."/>
            <person name="Kiba T."/>
            <person name="Kim M.S."/>
            <person name="Koo N."/>
            <person name="Laohavisit A."/>
            <person name="Lee Y.H."/>
            <person name="Lumba S."/>
            <person name="McCourt P."/>
            <person name="Mortimer J.C."/>
            <person name="Mutuku J.M."/>
            <person name="Nomura T."/>
            <person name="Sasaki-Sekimoto Y."/>
            <person name="Seto Y."/>
            <person name="Wang Y."/>
            <person name="Wakatake T."/>
            <person name="Sakakibara H."/>
            <person name="Demura T."/>
            <person name="Yamaguchi S."/>
            <person name="Yoneyama K."/>
            <person name="Manabe R.I."/>
            <person name="Nelson D.C."/>
            <person name="Schulman A.H."/>
            <person name="Timko M.P."/>
            <person name="dePamphilis C.W."/>
            <person name="Choi D."/>
            <person name="Shirasu K."/>
        </authorList>
    </citation>
    <scope>NUCLEOTIDE SEQUENCE [LARGE SCALE GENOMIC DNA]</scope>
    <source>
        <strain evidence="4">cv. UVA1</strain>
    </source>
</reference>